<dbReference type="Proteomes" id="UP000010146">
    <property type="component" value="Unassembled WGS sequence"/>
</dbReference>
<keyword evidence="1" id="KW-0418">Kinase</keyword>
<name>A0A0F5PK00_9THEO</name>
<reference evidence="1 2" key="1">
    <citation type="submission" date="2008-07" db="EMBL/GenBank/DDBJ databases">
        <authorList>
            <person name="Gonzalez J."/>
            <person name="Sokolova T."/>
            <person name="Ferriera S."/>
            <person name="Johnson J."/>
            <person name="Kravitz S."/>
            <person name="Beeson K."/>
            <person name="Sutton G."/>
            <person name="Rogers Y.-H."/>
            <person name="Friedman R."/>
            <person name="Frazier M."/>
            <person name="Venter J.C."/>
        </authorList>
    </citation>
    <scope>NUCLEOTIDE SEQUENCE [LARGE SCALE GENOMIC DNA]</scope>
    <source>
        <strain evidence="1 2">DSM 12653</strain>
    </source>
</reference>
<evidence type="ECO:0000313" key="2">
    <source>
        <dbReference type="Proteomes" id="UP000010146"/>
    </source>
</evidence>
<reference evidence="1 2" key="2">
    <citation type="journal article" date="2015" name="BMC Genomics">
        <title>Analysis of three genomes within the thermophilic bacterial species Caldanaerobacter subterraneus with a focus on carbon monoxide dehydrogenase evolution and hydrolase diversity.</title>
        <authorList>
            <person name="Sant'Anna F.H."/>
            <person name="Lebedinsky A.V."/>
            <person name="Sokolova T.G."/>
            <person name="Robb F.T."/>
            <person name="Gonzalez J.M."/>
        </authorList>
    </citation>
    <scope>NUCLEOTIDE SEQUENCE [LARGE SCALE GENOMIC DNA]</scope>
    <source>
        <strain evidence="1 2">DSM 12653</strain>
    </source>
</reference>
<reference evidence="2" key="3">
    <citation type="submission" date="2015-02" db="EMBL/GenBank/DDBJ databases">
        <title>Genome analysis of three genomes within the thermophilic hydrogenogenic bacterial species Caldanaerobacter subterraneus.</title>
        <authorList>
            <person name="Sant'Anna F.H."/>
            <person name="Lebedinsky A."/>
            <person name="Sokolova T."/>
            <person name="Robb F.T."/>
            <person name="Gonzalez J.M."/>
        </authorList>
    </citation>
    <scope>NUCLEOTIDE SEQUENCE [LARGE SCALE GENOMIC DNA]</scope>
    <source>
        <strain evidence="2">DSM 12653</strain>
    </source>
</reference>
<evidence type="ECO:0000313" key="1">
    <source>
        <dbReference type="EMBL" id="KKC28983.1"/>
    </source>
</evidence>
<gene>
    <name evidence="1" type="ORF">CDSM653_02065</name>
</gene>
<proteinExistence type="predicted"/>
<dbReference type="EMBL" id="ABXP02000109">
    <property type="protein sequence ID" value="KKC28983.1"/>
    <property type="molecule type" value="Genomic_DNA"/>
</dbReference>
<dbReference type="AlphaFoldDB" id="A0A0F5PK00"/>
<dbReference type="RefSeq" id="WP_236727712.1">
    <property type="nucleotide sequence ID" value="NZ_ABXP02000109.1"/>
</dbReference>
<sequence length="54" mass="6692">MEIKKSLKNKIRKDVLEKIENEEFDQKIQKVMVKEINHYTDAEAFYRQIHERKK</sequence>
<keyword evidence="1" id="KW-0808">Transferase</keyword>
<protein>
    <submittedName>
        <fullName evidence="1">Periplasmic protein kinase ArgK</fullName>
    </submittedName>
</protein>
<accession>A0A0F5PK00</accession>
<dbReference type="GO" id="GO:0016301">
    <property type="term" value="F:kinase activity"/>
    <property type="evidence" value="ECO:0007669"/>
    <property type="project" value="UniProtKB-KW"/>
</dbReference>
<organism evidence="1 2">
    <name type="scientific">Caldanaerobacter subterraneus subsp. pacificus DSM 12653</name>
    <dbReference type="NCBI Taxonomy" id="391606"/>
    <lineage>
        <taxon>Bacteria</taxon>
        <taxon>Bacillati</taxon>
        <taxon>Bacillota</taxon>
        <taxon>Clostridia</taxon>
        <taxon>Thermoanaerobacterales</taxon>
        <taxon>Thermoanaerobacteraceae</taxon>
        <taxon>Caldanaerobacter</taxon>
    </lineage>
</organism>
<comment type="caution">
    <text evidence="1">The sequence shown here is derived from an EMBL/GenBank/DDBJ whole genome shotgun (WGS) entry which is preliminary data.</text>
</comment>